<feature type="region of interest" description="Disordered" evidence="1">
    <location>
        <begin position="18"/>
        <end position="77"/>
    </location>
</feature>
<dbReference type="GO" id="GO:0003677">
    <property type="term" value="F:DNA binding"/>
    <property type="evidence" value="ECO:0007669"/>
    <property type="project" value="InterPro"/>
</dbReference>
<feature type="domain" description="HTH APSES-type" evidence="2">
    <location>
        <begin position="148"/>
        <end position="258"/>
    </location>
</feature>
<dbReference type="SUPFAM" id="SSF54616">
    <property type="entry name" value="DNA-binding domain of Mlu1-box binding protein MBP1"/>
    <property type="match status" value="1"/>
</dbReference>
<dbReference type="PANTHER" id="PTHR43828:SF5">
    <property type="entry name" value="TRANSCRIPTIONAL REPRESSOR XBP1"/>
    <property type="match status" value="1"/>
</dbReference>
<name>A0A6A6CT43_ZASCE</name>
<keyword evidence="4" id="KW-1185">Reference proteome</keyword>
<dbReference type="GeneID" id="54569613"/>
<dbReference type="Gene3D" id="3.10.260.10">
    <property type="entry name" value="Transcription regulator HTH, APSES-type DNA-binding domain"/>
    <property type="match status" value="1"/>
</dbReference>
<dbReference type="InterPro" id="IPR036887">
    <property type="entry name" value="HTH_APSES_sf"/>
</dbReference>
<organism evidence="3 4">
    <name type="scientific">Zasmidium cellare ATCC 36951</name>
    <dbReference type="NCBI Taxonomy" id="1080233"/>
    <lineage>
        <taxon>Eukaryota</taxon>
        <taxon>Fungi</taxon>
        <taxon>Dikarya</taxon>
        <taxon>Ascomycota</taxon>
        <taxon>Pezizomycotina</taxon>
        <taxon>Dothideomycetes</taxon>
        <taxon>Dothideomycetidae</taxon>
        <taxon>Mycosphaerellales</taxon>
        <taxon>Mycosphaerellaceae</taxon>
        <taxon>Zasmidium</taxon>
    </lineage>
</organism>
<feature type="region of interest" description="Disordered" evidence="1">
    <location>
        <begin position="428"/>
        <end position="487"/>
    </location>
</feature>
<dbReference type="EMBL" id="ML993588">
    <property type="protein sequence ID" value="KAF2169330.1"/>
    <property type="molecule type" value="Genomic_DNA"/>
</dbReference>
<dbReference type="GO" id="GO:0030907">
    <property type="term" value="C:MBF transcription complex"/>
    <property type="evidence" value="ECO:0007669"/>
    <property type="project" value="TreeGrafter"/>
</dbReference>
<feature type="compositionally biased region" description="Polar residues" evidence="1">
    <location>
        <begin position="391"/>
        <end position="402"/>
    </location>
</feature>
<feature type="compositionally biased region" description="Basic residues" evidence="1">
    <location>
        <begin position="458"/>
        <end position="473"/>
    </location>
</feature>
<feature type="compositionally biased region" description="Polar residues" evidence="1">
    <location>
        <begin position="361"/>
        <end position="372"/>
    </location>
</feature>
<feature type="compositionally biased region" description="Low complexity" evidence="1">
    <location>
        <begin position="438"/>
        <end position="453"/>
    </location>
</feature>
<feature type="region of interest" description="Disordered" evidence="1">
    <location>
        <begin position="306"/>
        <end position="402"/>
    </location>
</feature>
<accession>A0A6A6CT43</accession>
<dbReference type="PROSITE" id="PS51299">
    <property type="entry name" value="HTH_APSES"/>
    <property type="match status" value="1"/>
</dbReference>
<feature type="compositionally biased region" description="Polar residues" evidence="1">
    <location>
        <begin position="320"/>
        <end position="343"/>
    </location>
</feature>
<dbReference type="RefSeq" id="XP_033670219.1">
    <property type="nucleotide sequence ID" value="XM_033816341.1"/>
</dbReference>
<reference evidence="3" key="1">
    <citation type="journal article" date="2020" name="Stud. Mycol.">
        <title>101 Dothideomycetes genomes: a test case for predicting lifestyles and emergence of pathogens.</title>
        <authorList>
            <person name="Haridas S."/>
            <person name="Albert R."/>
            <person name="Binder M."/>
            <person name="Bloem J."/>
            <person name="Labutti K."/>
            <person name="Salamov A."/>
            <person name="Andreopoulos B."/>
            <person name="Baker S."/>
            <person name="Barry K."/>
            <person name="Bills G."/>
            <person name="Bluhm B."/>
            <person name="Cannon C."/>
            <person name="Castanera R."/>
            <person name="Culley D."/>
            <person name="Daum C."/>
            <person name="Ezra D."/>
            <person name="Gonzalez J."/>
            <person name="Henrissat B."/>
            <person name="Kuo A."/>
            <person name="Liang C."/>
            <person name="Lipzen A."/>
            <person name="Lutzoni F."/>
            <person name="Magnuson J."/>
            <person name="Mondo S."/>
            <person name="Nolan M."/>
            <person name="Ohm R."/>
            <person name="Pangilinan J."/>
            <person name="Park H.-J."/>
            <person name="Ramirez L."/>
            <person name="Alfaro M."/>
            <person name="Sun H."/>
            <person name="Tritt A."/>
            <person name="Yoshinaga Y."/>
            <person name="Zwiers L.-H."/>
            <person name="Turgeon B."/>
            <person name="Goodwin S."/>
            <person name="Spatafora J."/>
            <person name="Crous P."/>
            <person name="Grigoriev I."/>
        </authorList>
    </citation>
    <scope>NUCLEOTIDE SEQUENCE</scope>
    <source>
        <strain evidence="3">ATCC 36951</strain>
    </source>
</reference>
<dbReference type="InterPro" id="IPR051642">
    <property type="entry name" value="SWI6-like"/>
</dbReference>
<protein>
    <recommendedName>
        <fullName evidence="2">HTH APSES-type domain-containing protein</fullName>
    </recommendedName>
</protein>
<dbReference type="AlphaFoldDB" id="A0A6A6CT43"/>
<feature type="compositionally biased region" description="Low complexity" evidence="1">
    <location>
        <begin position="38"/>
        <end position="54"/>
    </location>
</feature>
<dbReference type="InterPro" id="IPR003163">
    <property type="entry name" value="Tscrpt_reg_HTH_APSES-type"/>
</dbReference>
<gene>
    <name evidence="3" type="ORF">M409DRAFT_65032</name>
</gene>
<proteinExistence type="predicted"/>
<dbReference type="GO" id="GO:0033309">
    <property type="term" value="C:SBF transcription complex"/>
    <property type="evidence" value="ECO:0007669"/>
    <property type="project" value="TreeGrafter"/>
</dbReference>
<evidence type="ECO:0000256" key="1">
    <source>
        <dbReference type="SAM" id="MobiDB-lite"/>
    </source>
</evidence>
<evidence type="ECO:0000313" key="4">
    <source>
        <dbReference type="Proteomes" id="UP000799537"/>
    </source>
</evidence>
<sequence length="516" mass="57245">MLKINSLLNPASEHDRYGFAHSVTPPSTPADSAHAYSPTSTLTSQPTTPLTPTPKRQKRAKDASNFTPGPARGPVNYPPFECNEPSVCLSNSQQRELEMQHRLFKVQPTGRDEEGGLISRNVHHIPYSSEKRGFMDKTGRGGFDVFKYFFVVSLLNPKTKVYEERRFPVMWDYQVGLVRITPFFKACKYTKTIPNKSLVANPGLKDLSHSVTGGSVEAQGYWVPYSCARALCLTFCYPIRWALTPVFGPSFIKECLAPDHPGYGRFKIDPEVIRISALEQQDWRVDTASRDATPAYPQAGREIPRSAPAAHEHVDHSKPQFKQGSPFSEASSDRNYVYSSPMTDSPALSPKSKHRPLMPVQSPTWTSINRSGYDSPMYSHRDSPPTPLSGPLQTNPNFSPNISWRNAEPALVQLPTNTRRISTCRSVVDAPPTDADYSPPVSVASSDRSSSDIQPPPAKKRKTSKSGKRKSSTRAKNLGGRTEWTEEDMNAARWLLRLHEQPRSFAGVGDGKSGGV</sequence>
<evidence type="ECO:0000259" key="2">
    <source>
        <dbReference type="PROSITE" id="PS51299"/>
    </source>
</evidence>
<dbReference type="OrthoDB" id="5562739at2759"/>
<evidence type="ECO:0000313" key="3">
    <source>
        <dbReference type="EMBL" id="KAF2169330.1"/>
    </source>
</evidence>
<dbReference type="Proteomes" id="UP000799537">
    <property type="component" value="Unassembled WGS sequence"/>
</dbReference>
<dbReference type="GO" id="GO:0000981">
    <property type="term" value="F:DNA-binding transcription factor activity, RNA polymerase II-specific"/>
    <property type="evidence" value="ECO:0007669"/>
    <property type="project" value="UniProtKB-ARBA"/>
</dbReference>
<dbReference type="PANTHER" id="PTHR43828">
    <property type="entry name" value="ASPARAGINASE"/>
    <property type="match status" value="1"/>
</dbReference>